<sequence>MEVLPRNDRSIRVINITKVSASPQNLSIYDQFLASSPPIKALLFFPTDPLDFPSIVVKLKNSLSKALMHFYPLTGRLAWSPDSNKFEITHDIIGQSSTTFIEAECDEDFSLLVNSDVHNVRVYSELVPDLGVEDGGGAIEVVSVQVTGFRGGGLAIGVSMHHVVVDGRAYWNFVKSWAEICRTGRESVVVPLLDRSAVREPDELTRLYLKSSRSSSTTRKSEPNKSPLSQAPPLSRKTFQLKQSFIQALKDRATQSPKVSSFVAVCAHAWVCSTKARRVPHHEKIIFSFMVDCRSLLRPPLPENYFGNLITPYFIEIEASELLSENGLTFATMTIQTAVWRALKDPLEDCNAWPVWLAKTRDPSRAIVNVCSSPKFRSYETDFGWGKPERIEFLMRDTAGTFVLVDARDEVGGLQVCMVLPPSQMEEFSGLFMNGF</sequence>
<dbReference type="Pfam" id="PF02458">
    <property type="entry name" value="Transferase"/>
    <property type="match status" value="1"/>
</dbReference>
<reference evidence="4" key="2">
    <citation type="submission" date="2023-06" db="EMBL/GenBank/DDBJ databases">
        <authorList>
            <person name="Ma L."/>
            <person name="Liu K.-W."/>
            <person name="Li Z."/>
            <person name="Hsiao Y.-Y."/>
            <person name="Qi Y."/>
            <person name="Fu T."/>
            <person name="Tang G."/>
            <person name="Zhang D."/>
            <person name="Sun W.-H."/>
            <person name="Liu D.-K."/>
            <person name="Li Y."/>
            <person name="Chen G.-Z."/>
            <person name="Liu X.-D."/>
            <person name="Liao X.-Y."/>
            <person name="Jiang Y.-T."/>
            <person name="Yu X."/>
            <person name="Hao Y."/>
            <person name="Huang J."/>
            <person name="Zhao X.-W."/>
            <person name="Ke S."/>
            <person name="Chen Y.-Y."/>
            <person name="Wu W.-L."/>
            <person name="Hsu J.-L."/>
            <person name="Lin Y.-F."/>
            <person name="Huang M.-D."/>
            <person name="Li C.-Y."/>
            <person name="Huang L."/>
            <person name="Wang Z.-W."/>
            <person name="Zhao X."/>
            <person name="Zhong W.-Y."/>
            <person name="Peng D.-H."/>
            <person name="Ahmad S."/>
            <person name="Lan S."/>
            <person name="Zhang J.-S."/>
            <person name="Tsai W.-C."/>
            <person name="Van De Peer Y."/>
            <person name="Liu Z.-J."/>
        </authorList>
    </citation>
    <scope>NUCLEOTIDE SEQUENCE</scope>
    <source>
        <strain evidence="4">SCP</strain>
        <tissue evidence="4">Leaves</tissue>
    </source>
</reference>
<dbReference type="InterPro" id="IPR023213">
    <property type="entry name" value="CAT-like_dom_sf"/>
</dbReference>
<gene>
    <name evidence="4" type="ORF">QJS04_geneDACA024550</name>
</gene>
<evidence type="ECO:0000313" key="5">
    <source>
        <dbReference type="Proteomes" id="UP001179952"/>
    </source>
</evidence>
<evidence type="ECO:0000256" key="2">
    <source>
        <dbReference type="ARBA" id="ARBA00023315"/>
    </source>
</evidence>
<keyword evidence="5" id="KW-1185">Reference proteome</keyword>
<dbReference type="Proteomes" id="UP001179952">
    <property type="component" value="Unassembled WGS sequence"/>
</dbReference>
<accession>A0AAV8ZYE7</accession>
<dbReference type="Gene3D" id="3.30.559.10">
    <property type="entry name" value="Chloramphenicol acetyltransferase-like domain"/>
    <property type="match status" value="2"/>
</dbReference>
<dbReference type="GO" id="GO:0016747">
    <property type="term" value="F:acyltransferase activity, transferring groups other than amino-acyl groups"/>
    <property type="evidence" value="ECO:0007669"/>
    <property type="project" value="UniProtKB-ARBA"/>
</dbReference>
<dbReference type="InterPro" id="IPR051504">
    <property type="entry name" value="Plant_metabolite_acyltrans"/>
</dbReference>
<organism evidence="4 5">
    <name type="scientific">Acorus gramineus</name>
    <name type="common">Dwarf sweet flag</name>
    <dbReference type="NCBI Taxonomy" id="55184"/>
    <lineage>
        <taxon>Eukaryota</taxon>
        <taxon>Viridiplantae</taxon>
        <taxon>Streptophyta</taxon>
        <taxon>Embryophyta</taxon>
        <taxon>Tracheophyta</taxon>
        <taxon>Spermatophyta</taxon>
        <taxon>Magnoliopsida</taxon>
        <taxon>Liliopsida</taxon>
        <taxon>Acoraceae</taxon>
        <taxon>Acorus</taxon>
    </lineage>
</organism>
<name>A0AAV8ZYE7_ACOGR</name>
<comment type="caution">
    <text evidence="4">The sequence shown here is derived from an EMBL/GenBank/DDBJ whole genome shotgun (WGS) entry which is preliminary data.</text>
</comment>
<keyword evidence="2" id="KW-0012">Acyltransferase</keyword>
<evidence type="ECO:0000256" key="1">
    <source>
        <dbReference type="ARBA" id="ARBA00022679"/>
    </source>
</evidence>
<evidence type="ECO:0000256" key="3">
    <source>
        <dbReference type="SAM" id="MobiDB-lite"/>
    </source>
</evidence>
<keyword evidence="1" id="KW-0808">Transferase</keyword>
<dbReference type="EMBL" id="JAUJYN010000107">
    <property type="protein sequence ID" value="KAK1256585.1"/>
    <property type="molecule type" value="Genomic_DNA"/>
</dbReference>
<dbReference type="PANTHER" id="PTHR31625">
    <property type="match status" value="1"/>
</dbReference>
<evidence type="ECO:0000313" key="4">
    <source>
        <dbReference type="EMBL" id="KAK1256585.1"/>
    </source>
</evidence>
<protein>
    <submittedName>
        <fullName evidence="4">Malonyl-CoA:anthocyanidin 5-O-glucoside-6''-O-malonyltransferase</fullName>
    </submittedName>
</protein>
<feature type="region of interest" description="Disordered" evidence="3">
    <location>
        <begin position="209"/>
        <end position="233"/>
    </location>
</feature>
<proteinExistence type="predicted"/>
<reference evidence="4" key="1">
    <citation type="journal article" date="2023" name="Nat. Commun.">
        <title>Diploid and tetraploid genomes of Acorus and the evolution of monocots.</title>
        <authorList>
            <person name="Ma L."/>
            <person name="Liu K.W."/>
            <person name="Li Z."/>
            <person name="Hsiao Y.Y."/>
            <person name="Qi Y."/>
            <person name="Fu T."/>
            <person name="Tang G.D."/>
            <person name="Zhang D."/>
            <person name="Sun W.H."/>
            <person name="Liu D.K."/>
            <person name="Li Y."/>
            <person name="Chen G.Z."/>
            <person name="Liu X.D."/>
            <person name="Liao X.Y."/>
            <person name="Jiang Y.T."/>
            <person name="Yu X."/>
            <person name="Hao Y."/>
            <person name="Huang J."/>
            <person name="Zhao X.W."/>
            <person name="Ke S."/>
            <person name="Chen Y.Y."/>
            <person name="Wu W.L."/>
            <person name="Hsu J.L."/>
            <person name="Lin Y.F."/>
            <person name="Huang M.D."/>
            <person name="Li C.Y."/>
            <person name="Huang L."/>
            <person name="Wang Z.W."/>
            <person name="Zhao X."/>
            <person name="Zhong W.Y."/>
            <person name="Peng D.H."/>
            <person name="Ahmad S."/>
            <person name="Lan S."/>
            <person name="Zhang J.S."/>
            <person name="Tsai W.C."/>
            <person name="Van de Peer Y."/>
            <person name="Liu Z.J."/>
        </authorList>
    </citation>
    <scope>NUCLEOTIDE SEQUENCE</scope>
    <source>
        <strain evidence="4">SCP</strain>
    </source>
</reference>
<feature type="compositionally biased region" description="Low complexity" evidence="3">
    <location>
        <begin position="209"/>
        <end position="218"/>
    </location>
</feature>
<dbReference type="SUPFAM" id="SSF52777">
    <property type="entry name" value="CoA-dependent acyltransferases"/>
    <property type="match status" value="1"/>
</dbReference>
<dbReference type="AlphaFoldDB" id="A0AAV8ZYE7"/>